<dbReference type="CDD" id="cd00616">
    <property type="entry name" value="AHBA_syn"/>
    <property type="match status" value="1"/>
</dbReference>
<reference evidence="4" key="1">
    <citation type="journal article" date="2022" name="Int. J. Syst. Evol. Microbiol.">
        <title>Anaeromyxobacter oryzae sp. nov., Anaeromyxobacter diazotrophicus sp. nov. and Anaeromyxobacter paludicola sp. nov., isolated from paddy soils.</title>
        <authorList>
            <person name="Itoh H."/>
            <person name="Xu Z."/>
            <person name="Mise K."/>
            <person name="Masuda Y."/>
            <person name="Ushijima N."/>
            <person name="Hayakawa C."/>
            <person name="Shiratori Y."/>
            <person name="Senoo K."/>
        </authorList>
    </citation>
    <scope>NUCLEOTIDE SEQUENCE [LARGE SCALE GENOMIC DNA]</scope>
    <source>
        <strain evidence="4">Red232</strain>
    </source>
</reference>
<dbReference type="PANTHER" id="PTHR30244">
    <property type="entry name" value="TRANSAMINASE"/>
    <property type="match status" value="1"/>
</dbReference>
<evidence type="ECO:0000256" key="1">
    <source>
        <dbReference type="ARBA" id="ARBA00037999"/>
    </source>
</evidence>
<evidence type="ECO:0000313" key="3">
    <source>
        <dbReference type="EMBL" id="BDG06315.1"/>
    </source>
</evidence>
<keyword evidence="2" id="KW-0663">Pyridoxal phosphate</keyword>
<dbReference type="RefSeq" id="WP_248355760.1">
    <property type="nucleotide sequence ID" value="NZ_AP025591.1"/>
</dbReference>
<dbReference type="Gene3D" id="3.90.1150.10">
    <property type="entry name" value="Aspartate Aminotransferase, domain 1"/>
    <property type="match status" value="1"/>
</dbReference>
<dbReference type="EMBL" id="AP025591">
    <property type="protein sequence ID" value="BDG06315.1"/>
    <property type="molecule type" value="Genomic_DNA"/>
</dbReference>
<organism evidence="3 4">
    <name type="scientific">Anaeromyxobacter oryzae</name>
    <dbReference type="NCBI Taxonomy" id="2918170"/>
    <lineage>
        <taxon>Bacteria</taxon>
        <taxon>Pseudomonadati</taxon>
        <taxon>Myxococcota</taxon>
        <taxon>Myxococcia</taxon>
        <taxon>Myxococcales</taxon>
        <taxon>Cystobacterineae</taxon>
        <taxon>Anaeromyxobacteraceae</taxon>
        <taxon>Anaeromyxobacter</taxon>
    </lineage>
</organism>
<accession>A0ABN6N2R7</accession>
<dbReference type="InterPro" id="IPR015422">
    <property type="entry name" value="PyrdxlP-dep_Trfase_small"/>
</dbReference>
<dbReference type="Pfam" id="PF01041">
    <property type="entry name" value="DegT_DnrJ_EryC1"/>
    <property type="match status" value="1"/>
</dbReference>
<comment type="similarity">
    <text evidence="1 2">Belongs to the DegT/DnrJ/EryC1 family.</text>
</comment>
<gene>
    <name evidence="3" type="primary">wlbF</name>
    <name evidence="3" type="ORF">AMOR_53110</name>
</gene>
<dbReference type="SUPFAM" id="SSF53383">
    <property type="entry name" value="PLP-dependent transferases"/>
    <property type="match status" value="1"/>
</dbReference>
<sequence length="418" mass="45503">MTSPAFIPFALPDLTSAELDAVTDVLRSRWITTGPRAKEFEARFGAAVEAAHCVAVSSCTAALHLALEAARVRPADEVIVPTMTFAATAEVVRYLGAVPVLVDVRASDHNVDVAAIERAITPRTRAIVPVHFGGVPADMDEIVALARSRDLPVVADAAHAFPCRYKGRNVGTLADVTCFSFYATKTITTGEGGAVVTGSAGWAERMRLMSLHGISHDAWKRYTAEGSWYYEIVAPGFKYNLGDIAAALGLAQLARAEAMCARREAIARRYDDAFREDEAIELLTCPADRTNAHHLYVIKLVPPVDRNRFIEELRARGIGASVHFIPLHEHPYYRDTYGYLPESFPVAHDAYTRSISLPIYSAMTDAQVDRVIDTVLELSGAQRRRASFGRSDEARAPEVRASGAVRDAAGAAVPVLRR</sequence>
<dbReference type="PANTHER" id="PTHR30244:SF34">
    <property type="entry name" value="DTDP-4-AMINO-4,6-DIDEOXYGALACTOSE TRANSAMINASE"/>
    <property type="match status" value="1"/>
</dbReference>
<keyword evidence="4" id="KW-1185">Reference proteome</keyword>
<dbReference type="PIRSF" id="PIRSF000390">
    <property type="entry name" value="PLP_StrS"/>
    <property type="match status" value="1"/>
</dbReference>
<dbReference type="InterPro" id="IPR015424">
    <property type="entry name" value="PyrdxlP-dep_Trfase"/>
</dbReference>
<protein>
    <submittedName>
        <fullName evidence="3">LPS biosynthesis protein</fullName>
    </submittedName>
</protein>
<evidence type="ECO:0000256" key="2">
    <source>
        <dbReference type="RuleBase" id="RU004508"/>
    </source>
</evidence>
<name>A0ABN6N2R7_9BACT</name>
<dbReference type="Gene3D" id="3.40.640.10">
    <property type="entry name" value="Type I PLP-dependent aspartate aminotransferase-like (Major domain)"/>
    <property type="match status" value="1"/>
</dbReference>
<dbReference type="InterPro" id="IPR015421">
    <property type="entry name" value="PyrdxlP-dep_Trfase_major"/>
</dbReference>
<dbReference type="InterPro" id="IPR000653">
    <property type="entry name" value="DegT/StrS_aminotransferase"/>
</dbReference>
<dbReference type="Proteomes" id="UP001162891">
    <property type="component" value="Chromosome"/>
</dbReference>
<proteinExistence type="inferred from homology"/>
<evidence type="ECO:0000313" key="4">
    <source>
        <dbReference type="Proteomes" id="UP001162891"/>
    </source>
</evidence>